<organism evidence="3 4">
    <name type="scientific">Geodia barretti</name>
    <name type="common">Barrett's horny sponge</name>
    <dbReference type="NCBI Taxonomy" id="519541"/>
    <lineage>
        <taxon>Eukaryota</taxon>
        <taxon>Metazoa</taxon>
        <taxon>Porifera</taxon>
        <taxon>Demospongiae</taxon>
        <taxon>Heteroscleromorpha</taxon>
        <taxon>Tetractinellida</taxon>
        <taxon>Astrophorina</taxon>
        <taxon>Geodiidae</taxon>
        <taxon>Geodia</taxon>
    </lineage>
</organism>
<sequence>MATRPSTEGAQVAAGEGTCRIIRAGVVGYREAGTGRSGSPTPCAKARSPKPCCSWSIPTPTREGRLAPDTDLLLDEATLAARGIAVIETDRGGLITYHGPGQLVAYPIIRLRGRGGPHWYVRTLEQGDHRRPGRVRAGGRHGGRAHRGLDGRRPAQDRGDWRQDCRRRRLPRLR</sequence>
<proteinExistence type="predicted"/>
<evidence type="ECO:0000259" key="2">
    <source>
        <dbReference type="PROSITE" id="PS51733"/>
    </source>
</evidence>
<name>A0AA35QTG0_GEOBA</name>
<dbReference type="Gene3D" id="3.30.930.10">
    <property type="entry name" value="Bira Bifunctional Protein, Domain 2"/>
    <property type="match status" value="1"/>
</dbReference>
<dbReference type="GO" id="GO:0009249">
    <property type="term" value="P:protein lipoylation"/>
    <property type="evidence" value="ECO:0007669"/>
    <property type="project" value="InterPro"/>
</dbReference>
<feature type="compositionally biased region" description="Basic residues" evidence="1">
    <location>
        <begin position="131"/>
        <end position="146"/>
    </location>
</feature>
<dbReference type="SUPFAM" id="SSF55681">
    <property type="entry name" value="Class II aaRS and biotin synthetases"/>
    <property type="match status" value="1"/>
</dbReference>
<dbReference type="EMBL" id="CASHTH010000113">
    <property type="protein sequence ID" value="CAI7991376.1"/>
    <property type="molecule type" value="Genomic_DNA"/>
</dbReference>
<feature type="domain" description="BPL/LPL catalytic" evidence="2">
    <location>
        <begin position="46"/>
        <end position="174"/>
    </location>
</feature>
<dbReference type="GO" id="GO:0033819">
    <property type="term" value="F:lipoyl(octanoyl) transferase activity"/>
    <property type="evidence" value="ECO:0007669"/>
    <property type="project" value="InterPro"/>
</dbReference>
<comment type="caution">
    <text evidence="3">The sequence shown here is derived from an EMBL/GenBank/DDBJ whole genome shotgun (WGS) entry which is preliminary data.</text>
</comment>
<dbReference type="Pfam" id="PF21948">
    <property type="entry name" value="LplA-B_cat"/>
    <property type="match status" value="1"/>
</dbReference>
<evidence type="ECO:0000256" key="1">
    <source>
        <dbReference type="SAM" id="MobiDB-lite"/>
    </source>
</evidence>
<keyword evidence="4" id="KW-1185">Reference proteome</keyword>
<feature type="compositionally biased region" description="Basic and acidic residues" evidence="1">
    <location>
        <begin position="147"/>
        <end position="163"/>
    </location>
</feature>
<evidence type="ECO:0000313" key="3">
    <source>
        <dbReference type="EMBL" id="CAI7991376.1"/>
    </source>
</evidence>
<dbReference type="Proteomes" id="UP001174909">
    <property type="component" value="Unassembled WGS sequence"/>
</dbReference>
<dbReference type="PROSITE" id="PS51733">
    <property type="entry name" value="BPL_LPL_CATALYTIC"/>
    <property type="match status" value="1"/>
</dbReference>
<dbReference type="PANTHER" id="PTHR10993">
    <property type="entry name" value="OCTANOYLTRANSFERASE"/>
    <property type="match status" value="1"/>
</dbReference>
<dbReference type="InterPro" id="IPR020605">
    <property type="entry name" value="Octanoyltransferase_CS"/>
</dbReference>
<protein>
    <submittedName>
        <fullName evidence="3">Octanoyltransferase</fullName>
    </submittedName>
</protein>
<dbReference type="InterPro" id="IPR004143">
    <property type="entry name" value="BPL_LPL_catalytic"/>
</dbReference>
<dbReference type="PANTHER" id="PTHR10993:SF7">
    <property type="entry name" value="LIPOYLTRANSFERASE 2, MITOCHONDRIAL-RELATED"/>
    <property type="match status" value="1"/>
</dbReference>
<dbReference type="InterPro" id="IPR045864">
    <property type="entry name" value="aa-tRNA-synth_II/BPL/LPL"/>
</dbReference>
<evidence type="ECO:0000313" key="4">
    <source>
        <dbReference type="Proteomes" id="UP001174909"/>
    </source>
</evidence>
<accession>A0AA35QTG0</accession>
<gene>
    <name evidence="3" type="ORF">GBAR_LOCUS707</name>
</gene>
<feature type="region of interest" description="Disordered" evidence="1">
    <location>
        <begin position="126"/>
        <end position="163"/>
    </location>
</feature>
<reference evidence="3" key="1">
    <citation type="submission" date="2023-03" db="EMBL/GenBank/DDBJ databases">
        <authorList>
            <person name="Steffen K."/>
            <person name="Cardenas P."/>
        </authorList>
    </citation>
    <scope>NUCLEOTIDE SEQUENCE</scope>
</reference>
<dbReference type="AlphaFoldDB" id="A0AA35QTG0"/>
<feature type="non-terminal residue" evidence="3">
    <location>
        <position position="174"/>
    </location>
</feature>
<dbReference type="PROSITE" id="PS01313">
    <property type="entry name" value="LIPB"/>
    <property type="match status" value="1"/>
</dbReference>